<evidence type="ECO:0000313" key="1">
    <source>
        <dbReference type="EMBL" id="KTD74212.1"/>
    </source>
</evidence>
<dbReference type="Proteomes" id="UP000054693">
    <property type="component" value="Unassembled WGS sequence"/>
</dbReference>
<gene>
    <name evidence="1" type="ORF">Ltuc_2059</name>
</gene>
<dbReference type="STRING" id="40335.Ltuc_2059"/>
<organism evidence="1 2">
    <name type="scientific">Legionella tucsonensis</name>
    <dbReference type="NCBI Taxonomy" id="40335"/>
    <lineage>
        <taxon>Bacteria</taxon>
        <taxon>Pseudomonadati</taxon>
        <taxon>Pseudomonadota</taxon>
        <taxon>Gammaproteobacteria</taxon>
        <taxon>Legionellales</taxon>
        <taxon>Legionellaceae</taxon>
        <taxon>Legionella</taxon>
    </lineage>
</organism>
<dbReference type="AlphaFoldDB" id="A0A0W0ZYQ1"/>
<evidence type="ECO:0000313" key="2">
    <source>
        <dbReference type="Proteomes" id="UP000054693"/>
    </source>
</evidence>
<accession>A0A0W0ZYQ1</accession>
<dbReference type="EMBL" id="LNZA01000001">
    <property type="protein sequence ID" value="KTD74212.1"/>
    <property type="molecule type" value="Genomic_DNA"/>
</dbReference>
<comment type="caution">
    <text evidence="1">The sequence shown here is derived from an EMBL/GenBank/DDBJ whole genome shotgun (WGS) entry which is preliminary data.</text>
</comment>
<sequence length="380" mass="42950">MPYRIDNPGGGDCGFYALAIGLIATIQKEHKDSKKSKTFAQWQKKGLSNVSLPEILDIDLNQLYESPYTYKKETLLKLQMSLRSISATAYKNDLLKKIAEAKSNGSTQVESSAVYHKFMELVHFYLKEDDKKEGTLDKVKQFNELALLPEVLDLAQKTAKSLEPKLVGKSSFEEIQKIENAHVKEVLLADVISRGKENPRSVILKGIEQIKEQGRWATHSDLKEVADQLAVNLYVTNQLNGEPMKGCPTVVLNNEGESIHWTTTVEELPKLKAKPIEKERIENSKQIEEVHKNKETTPVITPTVATQIPEEKYRTHINALIQAASTQGLFAHVKNKIENLDKKSLDNEKALENEHGVRIESDEEFAMRLQEAEYRGSNLK</sequence>
<dbReference type="OrthoDB" id="5652914at2"/>
<keyword evidence="2" id="KW-1185">Reference proteome</keyword>
<reference evidence="1 2" key="1">
    <citation type="submission" date="2015-11" db="EMBL/GenBank/DDBJ databases">
        <title>Genomic analysis of 38 Legionella species identifies large and diverse effector repertoires.</title>
        <authorList>
            <person name="Burstein D."/>
            <person name="Amaro F."/>
            <person name="Zusman T."/>
            <person name="Lifshitz Z."/>
            <person name="Cohen O."/>
            <person name="Gilbert J.A."/>
            <person name="Pupko T."/>
            <person name="Shuman H.A."/>
            <person name="Segal G."/>
        </authorList>
    </citation>
    <scope>NUCLEOTIDE SEQUENCE [LARGE SCALE GENOMIC DNA]</scope>
    <source>
        <strain evidence="1 2">ATCC 49180</strain>
    </source>
</reference>
<proteinExistence type="predicted"/>
<protein>
    <submittedName>
        <fullName evidence="1">Dot/Icm T4SS effector</fullName>
    </submittedName>
</protein>
<dbReference type="RefSeq" id="WP_058521181.1">
    <property type="nucleotide sequence ID" value="NZ_CAAAIP010000006.1"/>
</dbReference>
<name>A0A0W0ZYQ1_9GAMM</name>
<dbReference type="PATRIC" id="fig|40335.7.peg.2191"/>